<dbReference type="InterPro" id="IPR036188">
    <property type="entry name" value="FAD/NAD-bd_sf"/>
</dbReference>
<evidence type="ECO:0000259" key="6">
    <source>
        <dbReference type="Pfam" id="PF01494"/>
    </source>
</evidence>
<keyword evidence="4" id="KW-0560">Oxidoreductase</keyword>
<dbReference type="GO" id="GO:0004497">
    <property type="term" value="F:monooxygenase activity"/>
    <property type="evidence" value="ECO:0007669"/>
    <property type="project" value="UniProtKB-KW"/>
</dbReference>
<dbReference type="GO" id="GO:0071949">
    <property type="term" value="F:FAD binding"/>
    <property type="evidence" value="ECO:0007669"/>
    <property type="project" value="InterPro"/>
</dbReference>
<proteinExistence type="inferred from homology"/>
<dbReference type="EMBL" id="JAVRRD010000004">
    <property type="protein sequence ID" value="KAK5059860.1"/>
    <property type="molecule type" value="Genomic_DNA"/>
</dbReference>
<evidence type="ECO:0000256" key="5">
    <source>
        <dbReference type="ARBA" id="ARBA00023033"/>
    </source>
</evidence>
<evidence type="ECO:0000313" key="8">
    <source>
        <dbReference type="Proteomes" id="UP001358417"/>
    </source>
</evidence>
<dbReference type="SUPFAM" id="SSF51905">
    <property type="entry name" value="FAD/NAD(P)-binding domain"/>
    <property type="match status" value="1"/>
</dbReference>
<dbReference type="AlphaFoldDB" id="A0AAV9NLP5"/>
<evidence type="ECO:0000313" key="7">
    <source>
        <dbReference type="EMBL" id="KAK5059860.1"/>
    </source>
</evidence>
<dbReference type="InterPro" id="IPR050493">
    <property type="entry name" value="FAD-dep_Monooxygenase_BioMet"/>
</dbReference>
<keyword evidence="5" id="KW-0503">Monooxygenase</keyword>
<evidence type="ECO:0000256" key="2">
    <source>
        <dbReference type="ARBA" id="ARBA00022630"/>
    </source>
</evidence>
<evidence type="ECO:0000256" key="1">
    <source>
        <dbReference type="ARBA" id="ARBA00007992"/>
    </source>
</evidence>
<dbReference type="Proteomes" id="UP001358417">
    <property type="component" value="Unassembled WGS sequence"/>
</dbReference>
<evidence type="ECO:0000256" key="4">
    <source>
        <dbReference type="ARBA" id="ARBA00023002"/>
    </source>
</evidence>
<evidence type="ECO:0000256" key="3">
    <source>
        <dbReference type="ARBA" id="ARBA00022827"/>
    </source>
</evidence>
<dbReference type="GeneID" id="89977901"/>
<dbReference type="RefSeq" id="XP_064709681.1">
    <property type="nucleotide sequence ID" value="XM_064853282.1"/>
</dbReference>
<keyword evidence="8" id="KW-1185">Reference proteome</keyword>
<organism evidence="7 8">
    <name type="scientific">Exophiala bonariae</name>
    <dbReference type="NCBI Taxonomy" id="1690606"/>
    <lineage>
        <taxon>Eukaryota</taxon>
        <taxon>Fungi</taxon>
        <taxon>Dikarya</taxon>
        <taxon>Ascomycota</taxon>
        <taxon>Pezizomycotina</taxon>
        <taxon>Eurotiomycetes</taxon>
        <taxon>Chaetothyriomycetidae</taxon>
        <taxon>Chaetothyriales</taxon>
        <taxon>Herpotrichiellaceae</taxon>
        <taxon>Exophiala</taxon>
    </lineage>
</organism>
<comment type="similarity">
    <text evidence="1">Belongs to the paxM FAD-dependent monooxygenase family.</text>
</comment>
<dbReference type="Gene3D" id="3.50.50.60">
    <property type="entry name" value="FAD/NAD(P)-binding domain"/>
    <property type="match status" value="1"/>
</dbReference>
<feature type="domain" description="FAD-binding" evidence="6">
    <location>
        <begin position="14"/>
        <end position="395"/>
    </location>
</feature>
<keyword evidence="3" id="KW-0274">FAD</keyword>
<keyword evidence="2" id="KW-0285">Flavoprotein</keyword>
<dbReference type="PANTHER" id="PTHR13789">
    <property type="entry name" value="MONOOXYGENASE"/>
    <property type="match status" value="1"/>
</dbReference>
<accession>A0AAV9NLP5</accession>
<gene>
    <name evidence="7" type="ORF">LTR84_009743</name>
</gene>
<sequence length="430" mass="46173">MENTNKAHFLSSKTVVIAGAGVAGLSLAIALAQQFPLEDVQTQRPRILVYERDSEADRIAGRQGYSLSLRTDSDPGGIQVLERLGLYKRIRSVSVNAHDSEADRGCFNIWDQDFNPVLRIHGRPVGPKGLLGMRVGRGALQCELAAAAVEAGAEIHWSTAVIGVKPLLGTGTTPPVGQVEISLSDGAAVVADLLIAADGSSSKIRSLLLPSHGLDYTGIYLWGGTGVFAERTQIPRPVDRDWGAVLGGQGIGLFVSPIDSTSALWSMSRASPTPQPSLRHPLTQDQIDAMIDESIQLSARFHPLVRDLVQVSDPSSLIQLNAMDRPPFAHDVGALGPVVWIGDANHAVSPFAGNGANMALMDAWDLAECLKCAATLQDAIVAYDARVLPRGNGVLKASRWTIDISHASGWKFWLYRYALWVVSLFVRVPV</sequence>
<dbReference type="Pfam" id="PF01494">
    <property type="entry name" value="FAD_binding_3"/>
    <property type="match status" value="1"/>
</dbReference>
<reference evidence="7 8" key="1">
    <citation type="submission" date="2023-08" db="EMBL/GenBank/DDBJ databases">
        <title>Black Yeasts Isolated from many extreme environments.</title>
        <authorList>
            <person name="Coleine C."/>
            <person name="Stajich J.E."/>
            <person name="Selbmann L."/>
        </authorList>
    </citation>
    <scope>NUCLEOTIDE SEQUENCE [LARGE SCALE GENOMIC DNA]</scope>
    <source>
        <strain evidence="7 8">CCFEE 5792</strain>
    </source>
</reference>
<dbReference type="PRINTS" id="PR00420">
    <property type="entry name" value="RNGMNOXGNASE"/>
</dbReference>
<name>A0AAV9NLP5_9EURO</name>
<protein>
    <recommendedName>
        <fullName evidence="6">FAD-binding domain-containing protein</fullName>
    </recommendedName>
</protein>
<comment type="caution">
    <text evidence="7">The sequence shown here is derived from an EMBL/GenBank/DDBJ whole genome shotgun (WGS) entry which is preliminary data.</text>
</comment>
<dbReference type="InterPro" id="IPR002938">
    <property type="entry name" value="FAD-bd"/>
</dbReference>
<dbReference type="PANTHER" id="PTHR13789:SF309">
    <property type="entry name" value="PUTATIVE (AFU_ORTHOLOGUE AFUA_6G14510)-RELATED"/>
    <property type="match status" value="1"/>
</dbReference>